<dbReference type="Pfam" id="PF12833">
    <property type="entry name" value="HTH_18"/>
    <property type="match status" value="1"/>
</dbReference>
<dbReference type="PANTHER" id="PTHR43280:SF28">
    <property type="entry name" value="HTH-TYPE TRANSCRIPTIONAL ACTIVATOR RHAS"/>
    <property type="match status" value="1"/>
</dbReference>
<evidence type="ECO:0000256" key="3">
    <source>
        <dbReference type="ARBA" id="ARBA00022679"/>
    </source>
</evidence>
<dbReference type="PROSITE" id="PS01124">
    <property type="entry name" value="HTH_ARAC_FAMILY_2"/>
    <property type="match status" value="1"/>
</dbReference>
<feature type="domain" description="HTH araC/xylS-type" evidence="12">
    <location>
        <begin position="80"/>
        <end position="178"/>
    </location>
</feature>
<sequence length="183" mass="20704">MEAYQWQAILTSDSSYDGQFFYGVVTTSIFCKPSCQSRTPKKEHVRIFGSPTAAIREGFRPCKRCQPDNPDWEVGKDLVREVHRLIASRYAEPLSLKKVAGEIRINPYHLHRTFKRWTGMTPAQALLCKRLSVARNQLLTTDKTITQIAQETGFATPSHFSAVFRRQVGQTPTAYRAGSIHSG</sequence>
<evidence type="ECO:0000259" key="12">
    <source>
        <dbReference type="PROSITE" id="PS01124"/>
    </source>
</evidence>
<dbReference type="SUPFAM" id="SSF57884">
    <property type="entry name" value="Ada DNA repair protein, N-terminal domain (N-Ada 10)"/>
    <property type="match status" value="1"/>
</dbReference>
<dbReference type="Gene3D" id="1.10.10.60">
    <property type="entry name" value="Homeodomain-like"/>
    <property type="match status" value="2"/>
</dbReference>
<accession>A0ABU1IH44</accession>
<keyword evidence="10" id="KW-0804">Transcription</keyword>
<dbReference type="InterPro" id="IPR020449">
    <property type="entry name" value="Tscrpt_reg_AraC-type_HTH"/>
</dbReference>
<keyword evidence="5" id="KW-0227">DNA damage</keyword>
<keyword evidence="4" id="KW-0479">Metal-binding</keyword>
<keyword evidence="9" id="KW-0010">Activator</keyword>
<dbReference type="PROSITE" id="PS00041">
    <property type="entry name" value="HTH_ARAC_FAMILY_1"/>
    <property type="match status" value="1"/>
</dbReference>
<evidence type="ECO:0000256" key="1">
    <source>
        <dbReference type="ARBA" id="ARBA00001947"/>
    </source>
</evidence>
<evidence type="ECO:0000256" key="8">
    <source>
        <dbReference type="ARBA" id="ARBA00023125"/>
    </source>
</evidence>
<dbReference type="InterPro" id="IPR018060">
    <property type="entry name" value="HTH_AraC"/>
</dbReference>
<dbReference type="SUPFAM" id="SSF46689">
    <property type="entry name" value="Homeodomain-like"/>
    <property type="match status" value="2"/>
</dbReference>
<evidence type="ECO:0000313" key="14">
    <source>
        <dbReference type="Proteomes" id="UP001185012"/>
    </source>
</evidence>
<dbReference type="Pfam" id="PF02805">
    <property type="entry name" value="Ada_Zn_binding"/>
    <property type="match status" value="1"/>
</dbReference>
<evidence type="ECO:0000256" key="11">
    <source>
        <dbReference type="ARBA" id="ARBA00023204"/>
    </source>
</evidence>
<keyword evidence="8" id="KW-0238">DNA-binding</keyword>
<keyword evidence="7" id="KW-0805">Transcription regulation</keyword>
<evidence type="ECO:0000256" key="10">
    <source>
        <dbReference type="ARBA" id="ARBA00023163"/>
    </source>
</evidence>
<dbReference type="InterPro" id="IPR009057">
    <property type="entry name" value="Homeodomain-like_sf"/>
</dbReference>
<dbReference type="Gene3D" id="3.40.10.10">
    <property type="entry name" value="DNA Methylphosphotriester Repair Domain"/>
    <property type="match status" value="1"/>
</dbReference>
<evidence type="ECO:0000256" key="6">
    <source>
        <dbReference type="ARBA" id="ARBA00022833"/>
    </source>
</evidence>
<evidence type="ECO:0000256" key="4">
    <source>
        <dbReference type="ARBA" id="ARBA00022723"/>
    </source>
</evidence>
<dbReference type="PANTHER" id="PTHR43280">
    <property type="entry name" value="ARAC-FAMILY TRANSCRIPTIONAL REGULATOR"/>
    <property type="match status" value="1"/>
</dbReference>
<dbReference type="SMART" id="SM00342">
    <property type="entry name" value="HTH_ARAC"/>
    <property type="match status" value="1"/>
</dbReference>
<dbReference type="GO" id="GO:0008168">
    <property type="term" value="F:methyltransferase activity"/>
    <property type="evidence" value="ECO:0007669"/>
    <property type="project" value="UniProtKB-KW"/>
</dbReference>
<keyword evidence="11" id="KW-0234">DNA repair</keyword>
<organism evidence="13 14">
    <name type="scientific">Desmospora profundinema</name>
    <dbReference type="NCBI Taxonomy" id="1571184"/>
    <lineage>
        <taxon>Bacteria</taxon>
        <taxon>Bacillati</taxon>
        <taxon>Bacillota</taxon>
        <taxon>Bacilli</taxon>
        <taxon>Bacillales</taxon>
        <taxon>Thermoactinomycetaceae</taxon>
        <taxon>Desmospora</taxon>
    </lineage>
</organism>
<dbReference type="InterPro" id="IPR018062">
    <property type="entry name" value="HTH_AraC-typ_CS"/>
</dbReference>
<gene>
    <name evidence="13" type="ORF">JOE21_000090</name>
</gene>
<dbReference type="PIRSF" id="PIRSF000408">
    <property type="entry name" value="Alkyltransferas_AdaA"/>
    <property type="match status" value="1"/>
</dbReference>
<proteinExistence type="predicted"/>
<evidence type="ECO:0000256" key="7">
    <source>
        <dbReference type="ARBA" id="ARBA00023015"/>
    </source>
</evidence>
<dbReference type="EMBL" id="JAVDQG010000001">
    <property type="protein sequence ID" value="MDR6224102.1"/>
    <property type="molecule type" value="Genomic_DNA"/>
</dbReference>
<dbReference type="InterPro" id="IPR004026">
    <property type="entry name" value="Ada_DNA_repair_Zn-bd"/>
</dbReference>
<dbReference type="InterPro" id="IPR035451">
    <property type="entry name" value="Ada-like_dom_sf"/>
</dbReference>
<dbReference type="PRINTS" id="PR00032">
    <property type="entry name" value="HTHARAC"/>
</dbReference>
<evidence type="ECO:0000256" key="2">
    <source>
        <dbReference type="ARBA" id="ARBA00022603"/>
    </source>
</evidence>
<evidence type="ECO:0000256" key="5">
    <source>
        <dbReference type="ARBA" id="ARBA00022763"/>
    </source>
</evidence>
<keyword evidence="6" id="KW-0862">Zinc</keyword>
<dbReference type="InterPro" id="IPR016220">
    <property type="entry name" value="Me-P-triester_DNA_alkyl-Trfase"/>
</dbReference>
<name>A0ABU1IH44_9BACL</name>
<comment type="caution">
    <text evidence="13">The sequence shown here is derived from an EMBL/GenBank/DDBJ whole genome shotgun (WGS) entry which is preliminary data.</text>
</comment>
<reference evidence="13 14" key="1">
    <citation type="submission" date="2023-07" db="EMBL/GenBank/DDBJ databases">
        <title>Genomic Encyclopedia of Type Strains, Phase IV (KMG-IV): sequencing the most valuable type-strain genomes for metagenomic binning, comparative biology and taxonomic classification.</title>
        <authorList>
            <person name="Goeker M."/>
        </authorList>
    </citation>
    <scope>NUCLEOTIDE SEQUENCE [LARGE SCALE GENOMIC DNA]</scope>
    <source>
        <strain evidence="13 14">DSM 45903</strain>
    </source>
</reference>
<evidence type="ECO:0000256" key="9">
    <source>
        <dbReference type="ARBA" id="ARBA00023159"/>
    </source>
</evidence>
<keyword evidence="2 13" id="KW-0489">Methyltransferase</keyword>
<protein>
    <submittedName>
        <fullName evidence="13">AraC family transcriptional regulator of adaptative response / methylphosphotriester-DNA alkyltransferase methyltransferase</fullName>
        <ecNumber evidence="13">2.1.1.-</ecNumber>
    </submittedName>
</protein>
<dbReference type="RefSeq" id="WP_309860907.1">
    <property type="nucleotide sequence ID" value="NZ_JAVDQG010000001.1"/>
</dbReference>
<dbReference type="Proteomes" id="UP001185012">
    <property type="component" value="Unassembled WGS sequence"/>
</dbReference>
<dbReference type="GO" id="GO:0032259">
    <property type="term" value="P:methylation"/>
    <property type="evidence" value="ECO:0007669"/>
    <property type="project" value="UniProtKB-KW"/>
</dbReference>
<dbReference type="EC" id="2.1.1.-" evidence="13"/>
<comment type="cofactor">
    <cofactor evidence="1">
        <name>Zn(2+)</name>
        <dbReference type="ChEBI" id="CHEBI:29105"/>
    </cofactor>
</comment>
<evidence type="ECO:0000313" key="13">
    <source>
        <dbReference type="EMBL" id="MDR6224102.1"/>
    </source>
</evidence>
<keyword evidence="14" id="KW-1185">Reference proteome</keyword>
<keyword evidence="3 13" id="KW-0808">Transferase</keyword>